<evidence type="ECO:0000313" key="2">
    <source>
        <dbReference type="EMBL" id="OYD84163.1"/>
    </source>
</evidence>
<gene>
    <name evidence="2" type="ORF">CHT98_12445</name>
</gene>
<dbReference type="PANTHER" id="PTHR43685:SF2">
    <property type="entry name" value="GLYCOSYLTRANSFERASE 2-LIKE DOMAIN-CONTAINING PROTEIN"/>
    <property type="match status" value="1"/>
</dbReference>
<geneLocation type="plasmid" evidence="2">
    <name>unnamed</name>
</geneLocation>
<dbReference type="InterPro" id="IPR011990">
    <property type="entry name" value="TPR-like_helical_dom_sf"/>
</dbReference>
<feature type="domain" description="Glycosyltransferase 2-like" evidence="1">
    <location>
        <begin position="300"/>
        <end position="422"/>
    </location>
</feature>
<evidence type="ECO:0000259" key="1">
    <source>
        <dbReference type="Pfam" id="PF00535"/>
    </source>
</evidence>
<feature type="domain" description="Glycosyltransferase 2-like" evidence="1">
    <location>
        <begin position="870"/>
        <end position="975"/>
    </location>
</feature>
<dbReference type="GO" id="GO:0044010">
    <property type="term" value="P:single-species biofilm formation"/>
    <property type="evidence" value="ECO:0007669"/>
    <property type="project" value="TreeGrafter"/>
</dbReference>
<dbReference type="InterPro" id="IPR029044">
    <property type="entry name" value="Nucleotide-diphossugar_trans"/>
</dbReference>
<accession>A0A235HF70</accession>
<dbReference type="Gene3D" id="1.25.40.10">
    <property type="entry name" value="Tetratricopeptide repeat domain"/>
    <property type="match status" value="1"/>
</dbReference>
<dbReference type="Pfam" id="PF00535">
    <property type="entry name" value="Glycos_transf_2"/>
    <property type="match status" value="2"/>
</dbReference>
<dbReference type="CDD" id="cd04184">
    <property type="entry name" value="GT2_RfbC_Mx_like"/>
    <property type="match status" value="1"/>
</dbReference>
<dbReference type="PANTHER" id="PTHR43685">
    <property type="entry name" value="GLYCOSYLTRANSFERASE"/>
    <property type="match status" value="1"/>
</dbReference>
<dbReference type="SUPFAM" id="SSF48452">
    <property type="entry name" value="TPR-like"/>
    <property type="match status" value="1"/>
</dbReference>
<organism evidence="2 3">
    <name type="scientific">Azospirillum brasilense</name>
    <dbReference type="NCBI Taxonomy" id="192"/>
    <lineage>
        <taxon>Bacteria</taxon>
        <taxon>Pseudomonadati</taxon>
        <taxon>Pseudomonadota</taxon>
        <taxon>Alphaproteobacteria</taxon>
        <taxon>Rhodospirillales</taxon>
        <taxon>Azospirillaceae</taxon>
        <taxon>Azospirillum</taxon>
    </lineage>
</organism>
<reference evidence="2 3" key="1">
    <citation type="submission" date="2017-07" db="EMBL/GenBank/DDBJ databases">
        <title>Whole genome sequence of Azospirillum brasilense 2A1, a potential biofertilizer strain.</title>
        <authorList>
            <person name="Fontana C.A."/>
            <person name="Toffoli L.M."/>
            <person name="Salazar S.M."/>
            <person name="Puglisi E."/>
            <person name="Pedraza R."/>
            <person name="Bassi D."/>
            <person name="Cocconcelli P.S."/>
        </authorList>
    </citation>
    <scope>NUCLEOTIDE SEQUENCE [LARGE SCALE GENOMIC DNA]</scope>
    <source>
        <strain evidence="2 3">2A1</strain>
        <plasmid evidence="2">unnamed</plasmid>
    </source>
</reference>
<keyword evidence="2" id="KW-0614">Plasmid</keyword>
<evidence type="ECO:0000313" key="3">
    <source>
        <dbReference type="Proteomes" id="UP000215367"/>
    </source>
</evidence>
<proteinExistence type="predicted"/>
<name>A0A235HF70_AZOBR</name>
<protein>
    <recommendedName>
        <fullName evidence="1">Glycosyltransferase 2-like domain-containing protein</fullName>
    </recommendedName>
</protein>
<dbReference type="InterPro" id="IPR001173">
    <property type="entry name" value="Glyco_trans_2-like"/>
</dbReference>
<comment type="caution">
    <text evidence="2">The sequence shown here is derived from an EMBL/GenBank/DDBJ whole genome shotgun (WGS) entry which is preliminary data.</text>
</comment>
<dbReference type="Gene3D" id="3.90.550.10">
    <property type="entry name" value="Spore Coat Polysaccharide Biosynthesis Protein SpsA, Chain A"/>
    <property type="match status" value="2"/>
</dbReference>
<dbReference type="Proteomes" id="UP000215367">
    <property type="component" value="Unassembled WGS sequence"/>
</dbReference>
<dbReference type="SUPFAM" id="SSF53448">
    <property type="entry name" value="Nucleotide-diphospho-sugar transferases"/>
    <property type="match status" value="3"/>
</dbReference>
<dbReference type="EMBL" id="NOWT01000009">
    <property type="protein sequence ID" value="OYD84163.1"/>
    <property type="molecule type" value="Genomic_DNA"/>
</dbReference>
<dbReference type="InterPro" id="IPR050834">
    <property type="entry name" value="Glycosyltransf_2"/>
</dbReference>
<sequence>MLTIAPIRGSATGVQPLTCRCPICNGNGRHVILAEIRAGDHHADAAAHRLLMCDLCGRPFLARCGTGGVHGVPPEEASRWMDPPVDPRDYRTWADRFDRVGPADRDPVRRMASAIGLPGVALCLYDDHGLFDHGPAGRADVVGQFHPFDRGRMEPQDLLLFLHRDAVLRPHAVFLFADAARRQPDAVLFYGDEDRLGPEGERHAPFFKPAFSRDLFDEVDLLSACFAVRRSALVDLGDAQPRQLASRLAGSLPRGGVHRIPHILHHAVTDAAAARRNLDRAAITHIAPDTRADIGDATLSVIIPTHAQEDLLGRCVDSLYRLNPHTRIELIVVDNSRSPAYRRRLDAIVGGRPGATILDWPEPFNFSRMMNAAAEQASGQLLCFLNDDTEGISPDWLRSMGVHAQRPDIGAVGARLLYADGSVQHAGVVLTGQAGAAHLHHHVPAGSSGHGGLAGLRQEVSAVTGACLMVEAEKFKAAGGFDEVELPVNFSDVDLCLKLRVKGFHTLYLPDATLHHHESVSRSARNGDSVRIAGQAELHRLVSRWQLGRRPDPYHNPNLSTLSLDGAFAWPPRVAYPWRRTAPIGGADRHAEATLSVEARSRLRLEVAATAFRDGRFDDAARTALAVLLDRGVPGRKTAAATVTFGLCMEKAGGAELAVRFLREAVRRDPVRVEHRHNLGNLLARIGRRAEAVAEFEAVLARNPYFVESVRSLAATLVADGDAERALGVLTQGCTTNPADARLWLALAEVAWEQAHYALCLAAAHWAGAGEDSSGTPETTARALAYARAVFAVVNAGHRVAAVDGLARAGKLPAWDAAGGPPASQIAERRRDLLSEGDALGSRMRIVDAQRRLADAVRRCDQRAEGVRFSVVMPVYRPSLPDLAAAIDSVRRQSHGNWELCIAVDGPQDGAVQDRLIEAAAADPRVRVAFRPERGHIAEASNSAVDMATGEYLALLDQDDELHPEALRVVADAVVRMERPHILFTDEDRIDHRGRRGAAHVKKGWDPLLILHQNAVSHLGVFRCDAVRRVGGFRPGSEGSQDHDLVLRLMRADMRSDERGEPLRVVHLPHVLYHWRAGAESTAASIDAKPYALSAGRDAVQEHLAAFPAKERARVVALRSLAGYRVLWPRSSPETSASLLLTVPVTRDAAVAVAGLLAEAWAGAEGMTEVVAATVDGQALRVGLDGDLRTLGPLEPDFSPTAVRQQLAVWCAGTHVLFCHPAVRFDEAGWVGALLRYASGTGCVAVGPKLVDAAGHVVSCGVTPDRRIIGRRQGFGAGGLAPGYFGRLAFSTRAGLLDELCVLMRRDVFERSGGLDELPYRHGLDLLDAMMRIRQAGDLAAVPDALARLDAEARFNPILLAHADPGDAFLFLQRWSFALTGD</sequence>